<dbReference type="AlphaFoldDB" id="A0A7V1PUS6"/>
<comment type="caution">
    <text evidence="1">The sequence shown here is derived from an EMBL/GenBank/DDBJ whole genome shotgun (WGS) entry which is preliminary data.</text>
</comment>
<dbReference type="NCBIfam" id="TIGR03853">
    <property type="entry name" value="matur_matur"/>
    <property type="match status" value="1"/>
</dbReference>
<evidence type="ECO:0000313" key="1">
    <source>
        <dbReference type="EMBL" id="HED10647.1"/>
    </source>
</evidence>
<dbReference type="Pfam" id="PF10678">
    <property type="entry name" value="DUF2492"/>
    <property type="match status" value="1"/>
</dbReference>
<reference evidence="1" key="1">
    <citation type="journal article" date="2020" name="mSystems">
        <title>Genome- and Community-Level Interaction Insights into Carbon Utilization and Element Cycling Functions of Hydrothermarchaeota in Hydrothermal Sediment.</title>
        <authorList>
            <person name="Zhou Z."/>
            <person name="Liu Y."/>
            <person name="Xu W."/>
            <person name="Pan J."/>
            <person name="Luo Z.H."/>
            <person name="Li M."/>
        </authorList>
    </citation>
    <scope>NUCLEOTIDE SEQUENCE [LARGE SCALE GENOMIC DNA]</scope>
    <source>
        <strain evidence="1">HyVt-456</strain>
    </source>
</reference>
<proteinExistence type="predicted"/>
<protein>
    <submittedName>
        <fullName evidence="1">DUF2492 family protein</fullName>
    </submittedName>
</protein>
<feature type="non-terminal residue" evidence="1">
    <location>
        <position position="80"/>
    </location>
</feature>
<dbReference type="Proteomes" id="UP000886005">
    <property type="component" value="Unassembled WGS sequence"/>
</dbReference>
<name>A0A7V1PUS6_CALAY</name>
<dbReference type="EMBL" id="DRLD01000223">
    <property type="protein sequence ID" value="HED10647.1"/>
    <property type="molecule type" value="Genomic_DNA"/>
</dbReference>
<dbReference type="InterPro" id="IPR019620">
    <property type="entry name" value="Metal-bd_prot_put"/>
</dbReference>
<accession>A0A7V1PUS6</accession>
<gene>
    <name evidence="1" type="ORF">ENJ10_08150</name>
</gene>
<organism evidence="1">
    <name type="scientific">Caldithrix abyssi</name>
    <dbReference type="NCBI Taxonomy" id="187145"/>
    <lineage>
        <taxon>Bacteria</taxon>
        <taxon>Pseudomonadati</taxon>
        <taxon>Calditrichota</taxon>
        <taxon>Calditrichia</taxon>
        <taxon>Calditrichales</taxon>
        <taxon>Calditrichaceae</taxon>
        <taxon>Caldithrix</taxon>
    </lineage>
</organism>
<sequence length="80" mass="9071">MNSIHGHEVMRMMVETGETYSREGLRRAIQERFGLEARFHTCSAENMDADALIDFLAARGKFIEEPAGFGMSPDHICDHE</sequence>